<dbReference type="InParanoid" id="A0A0G4FQ70"/>
<keyword evidence="2" id="KW-1133">Transmembrane helix</keyword>
<keyword evidence="2" id="KW-0812">Transmembrane</keyword>
<evidence type="ECO:0000313" key="4">
    <source>
        <dbReference type="Proteomes" id="UP000041254"/>
    </source>
</evidence>
<evidence type="ECO:0000256" key="1">
    <source>
        <dbReference type="SAM" id="MobiDB-lite"/>
    </source>
</evidence>
<evidence type="ECO:0000313" key="3">
    <source>
        <dbReference type="EMBL" id="CEM16430.1"/>
    </source>
</evidence>
<feature type="transmembrane region" description="Helical" evidence="2">
    <location>
        <begin position="12"/>
        <end position="34"/>
    </location>
</feature>
<gene>
    <name evidence="3" type="ORF">Vbra_737</name>
</gene>
<name>A0A0G4FQ70_VITBC</name>
<keyword evidence="2" id="KW-0472">Membrane</keyword>
<reference evidence="3 4" key="1">
    <citation type="submission" date="2014-11" db="EMBL/GenBank/DDBJ databases">
        <authorList>
            <person name="Zhu J."/>
            <person name="Qi W."/>
            <person name="Song R."/>
        </authorList>
    </citation>
    <scope>NUCLEOTIDE SEQUENCE [LARGE SCALE GENOMIC DNA]</scope>
</reference>
<feature type="region of interest" description="Disordered" evidence="1">
    <location>
        <begin position="41"/>
        <end position="74"/>
    </location>
</feature>
<proteinExistence type="predicted"/>
<feature type="transmembrane region" description="Helical" evidence="2">
    <location>
        <begin position="83"/>
        <end position="105"/>
    </location>
</feature>
<organism evidence="3 4">
    <name type="scientific">Vitrella brassicaformis (strain CCMP3155)</name>
    <dbReference type="NCBI Taxonomy" id="1169540"/>
    <lineage>
        <taxon>Eukaryota</taxon>
        <taxon>Sar</taxon>
        <taxon>Alveolata</taxon>
        <taxon>Colpodellida</taxon>
        <taxon>Vitrellaceae</taxon>
        <taxon>Vitrella</taxon>
    </lineage>
</organism>
<dbReference type="Proteomes" id="UP000041254">
    <property type="component" value="Unassembled WGS sequence"/>
</dbReference>
<keyword evidence="4" id="KW-1185">Reference proteome</keyword>
<dbReference type="VEuPathDB" id="CryptoDB:Vbra_737"/>
<sequence length="108" mass="11389">MTSKPHVRVLFIASHCAIILLATALLVLTVELTIRDVMTKRTAGDDSDAEKAVSSPPPAPAEIQPCQISMPHPSSQTPSASGLVLSFIVAFFAGGLLNCNSAWAIPMF</sequence>
<dbReference type="EMBL" id="CDMY01000477">
    <property type="protein sequence ID" value="CEM16430.1"/>
    <property type="molecule type" value="Genomic_DNA"/>
</dbReference>
<evidence type="ECO:0000256" key="2">
    <source>
        <dbReference type="SAM" id="Phobius"/>
    </source>
</evidence>
<dbReference type="AlphaFoldDB" id="A0A0G4FQ70"/>
<protein>
    <submittedName>
        <fullName evidence="3">Uncharacterized protein</fullName>
    </submittedName>
</protein>
<accession>A0A0G4FQ70</accession>